<dbReference type="PROSITE" id="PS50885">
    <property type="entry name" value="HAMP"/>
    <property type="match status" value="1"/>
</dbReference>
<evidence type="ECO:0000313" key="12">
    <source>
        <dbReference type="Proteomes" id="UP000190626"/>
    </source>
</evidence>
<evidence type="ECO:0000256" key="3">
    <source>
        <dbReference type="ARBA" id="ARBA00022553"/>
    </source>
</evidence>
<dbReference type="GO" id="GO:0000155">
    <property type="term" value="F:phosphorelay sensor kinase activity"/>
    <property type="evidence" value="ECO:0007669"/>
    <property type="project" value="InterPro"/>
</dbReference>
<gene>
    <name evidence="11" type="ORF">BC351_07075</name>
</gene>
<keyword evidence="7 9" id="KW-1133">Transmembrane helix</keyword>
<dbReference type="Pfam" id="PF02518">
    <property type="entry name" value="HATPase_c"/>
    <property type="match status" value="1"/>
</dbReference>
<keyword evidence="5 9" id="KW-0812">Transmembrane</keyword>
<dbReference type="Pfam" id="PF06580">
    <property type="entry name" value="His_kinase"/>
    <property type="match status" value="1"/>
</dbReference>
<dbReference type="STRING" id="1469647.BC351_07075"/>
<dbReference type="AlphaFoldDB" id="A0A1V4HBV6"/>
<accession>A0A1V4HBV6</accession>
<organism evidence="11 12">
    <name type="scientific">Paenibacillus ferrarius</name>
    <dbReference type="NCBI Taxonomy" id="1469647"/>
    <lineage>
        <taxon>Bacteria</taxon>
        <taxon>Bacillati</taxon>
        <taxon>Bacillota</taxon>
        <taxon>Bacilli</taxon>
        <taxon>Bacillales</taxon>
        <taxon>Paenibacillaceae</taxon>
        <taxon>Paenibacillus</taxon>
    </lineage>
</organism>
<dbReference type="PANTHER" id="PTHR34220">
    <property type="entry name" value="SENSOR HISTIDINE KINASE YPDA"/>
    <property type="match status" value="1"/>
</dbReference>
<keyword evidence="6" id="KW-0418">Kinase</keyword>
<dbReference type="OrthoDB" id="9776552at2"/>
<reference evidence="12" key="1">
    <citation type="submission" date="2016-07" db="EMBL/GenBank/DDBJ databases">
        <authorList>
            <person name="Florea S."/>
            <person name="Webb J.S."/>
            <person name="Jaromczyk J."/>
            <person name="Schardl C.L."/>
        </authorList>
    </citation>
    <scope>NUCLEOTIDE SEQUENCE [LARGE SCALE GENOMIC DNA]</scope>
    <source>
        <strain evidence="12">CY1</strain>
    </source>
</reference>
<evidence type="ECO:0000256" key="7">
    <source>
        <dbReference type="ARBA" id="ARBA00022989"/>
    </source>
</evidence>
<name>A0A1V4HBV6_9BACL</name>
<dbReference type="GO" id="GO:0005886">
    <property type="term" value="C:plasma membrane"/>
    <property type="evidence" value="ECO:0007669"/>
    <property type="project" value="UniProtKB-SubCell"/>
</dbReference>
<dbReference type="SMART" id="SM00387">
    <property type="entry name" value="HATPase_c"/>
    <property type="match status" value="1"/>
</dbReference>
<evidence type="ECO:0000256" key="5">
    <source>
        <dbReference type="ARBA" id="ARBA00022692"/>
    </source>
</evidence>
<dbReference type="Proteomes" id="UP000190626">
    <property type="component" value="Unassembled WGS sequence"/>
</dbReference>
<evidence type="ECO:0000256" key="2">
    <source>
        <dbReference type="ARBA" id="ARBA00022475"/>
    </source>
</evidence>
<comment type="subcellular location">
    <subcellularLocation>
        <location evidence="1">Cell membrane</location>
        <topology evidence="1">Multi-pass membrane protein</topology>
    </subcellularLocation>
</comment>
<keyword evidence="3" id="KW-0597">Phosphoprotein</keyword>
<dbReference type="InterPro" id="IPR036890">
    <property type="entry name" value="HATPase_C_sf"/>
</dbReference>
<dbReference type="PANTHER" id="PTHR34220:SF7">
    <property type="entry name" value="SENSOR HISTIDINE KINASE YPDA"/>
    <property type="match status" value="1"/>
</dbReference>
<dbReference type="Pfam" id="PF02743">
    <property type="entry name" value="dCache_1"/>
    <property type="match status" value="1"/>
</dbReference>
<dbReference type="SMART" id="SM00304">
    <property type="entry name" value="HAMP"/>
    <property type="match status" value="1"/>
</dbReference>
<dbReference type="InterPro" id="IPR033479">
    <property type="entry name" value="dCache_1"/>
</dbReference>
<dbReference type="Pfam" id="PF00672">
    <property type="entry name" value="HAMP"/>
    <property type="match status" value="1"/>
</dbReference>
<feature type="transmembrane region" description="Helical" evidence="9">
    <location>
        <begin position="300"/>
        <end position="323"/>
    </location>
</feature>
<dbReference type="Gene3D" id="3.30.450.20">
    <property type="entry name" value="PAS domain"/>
    <property type="match status" value="2"/>
</dbReference>
<protein>
    <recommendedName>
        <fullName evidence="10">HAMP domain-containing protein</fullName>
    </recommendedName>
</protein>
<dbReference type="RefSeq" id="WP_079417490.1">
    <property type="nucleotide sequence ID" value="NZ_MBTG01000034.1"/>
</dbReference>
<evidence type="ECO:0000256" key="4">
    <source>
        <dbReference type="ARBA" id="ARBA00022679"/>
    </source>
</evidence>
<sequence>MNPIRFFKKSIFNKIMISFLFVMIIPTSSISISSYFISVKILKEKVSDSFHENLLYIGSSIEKDLSEIEKITDLIFINEDIQQAISADNNNPLDYYANYKKVDQVMNNLAFYSNYYKYVTSLFIFGMNGSEFRYGNGSDAYAIDTKLLLASNWYKQSEDLGGNVLWIGVHDNDNKSRMTQFKQVFSLSRLIRDFNNRNIGSLYLSLNTNVFTDILSKASPNTQSQLYIVDQLGKIVYPQEKLAQSLESDGIILPTEKNLTNFEIKKNGKSYLVSNYDLDKYGWKIVQMVPLELLTKDNKVVFKITTAVCIFSLLFSGVLWFFISAGIVKPIQKLTLTMKDVKGSNLLVKSNISNIDEIGLLSVNFNYMIERINSLFSQAVEEEAMKRKAEIKALQGQITPHFLYNTLNTIRWMAIIQKSDGIKEVVDALGRLLKNTFKEQSALTTVSEELSMIKDYIYIQQTRYREKFQVSYEIDEQLLLKKCVKFILQPIVENAIFHGIEPLEEPGFIKIKIFTDHTTLQITVEDSGVGMSAFQVSRILGSSIRSEDSLGGIGVQNVNLRIKMICGDLYGIQIDSQLGVYTKVQIVLPLDISDESLHTE</sequence>
<evidence type="ECO:0000313" key="11">
    <source>
        <dbReference type="EMBL" id="OPH50417.1"/>
    </source>
</evidence>
<dbReference type="InterPro" id="IPR010559">
    <property type="entry name" value="Sig_transdc_His_kin_internal"/>
</dbReference>
<evidence type="ECO:0000259" key="10">
    <source>
        <dbReference type="PROSITE" id="PS50885"/>
    </source>
</evidence>
<evidence type="ECO:0000256" key="6">
    <source>
        <dbReference type="ARBA" id="ARBA00022777"/>
    </source>
</evidence>
<feature type="transmembrane region" description="Helical" evidence="9">
    <location>
        <begin position="15"/>
        <end position="37"/>
    </location>
</feature>
<dbReference type="InterPro" id="IPR003660">
    <property type="entry name" value="HAMP_dom"/>
</dbReference>
<keyword evidence="8 9" id="KW-0472">Membrane</keyword>
<dbReference type="Gene3D" id="6.10.340.10">
    <property type="match status" value="1"/>
</dbReference>
<comment type="caution">
    <text evidence="11">The sequence shown here is derived from an EMBL/GenBank/DDBJ whole genome shotgun (WGS) entry which is preliminary data.</text>
</comment>
<proteinExistence type="predicted"/>
<dbReference type="InterPro" id="IPR050640">
    <property type="entry name" value="Bact_2-comp_sensor_kinase"/>
</dbReference>
<dbReference type="SUPFAM" id="SSF55874">
    <property type="entry name" value="ATPase domain of HSP90 chaperone/DNA topoisomerase II/histidine kinase"/>
    <property type="match status" value="1"/>
</dbReference>
<keyword evidence="12" id="KW-1185">Reference proteome</keyword>
<dbReference type="CDD" id="cd06225">
    <property type="entry name" value="HAMP"/>
    <property type="match status" value="1"/>
</dbReference>
<dbReference type="SUPFAM" id="SSF158472">
    <property type="entry name" value="HAMP domain-like"/>
    <property type="match status" value="1"/>
</dbReference>
<dbReference type="EMBL" id="MBTG01000034">
    <property type="protein sequence ID" value="OPH50417.1"/>
    <property type="molecule type" value="Genomic_DNA"/>
</dbReference>
<dbReference type="InterPro" id="IPR003594">
    <property type="entry name" value="HATPase_dom"/>
</dbReference>
<evidence type="ECO:0000256" key="9">
    <source>
        <dbReference type="SAM" id="Phobius"/>
    </source>
</evidence>
<dbReference type="Gene3D" id="3.30.565.10">
    <property type="entry name" value="Histidine kinase-like ATPase, C-terminal domain"/>
    <property type="match status" value="1"/>
</dbReference>
<evidence type="ECO:0000256" key="8">
    <source>
        <dbReference type="ARBA" id="ARBA00023136"/>
    </source>
</evidence>
<feature type="domain" description="HAMP" evidence="10">
    <location>
        <begin position="325"/>
        <end position="377"/>
    </location>
</feature>
<keyword evidence="4" id="KW-0808">Transferase</keyword>
<evidence type="ECO:0000256" key="1">
    <source>
        <dbReference type="ARBA" id="ARBA00004651"/>
    </source>
</evidence>
<keyword evidence="2" id="KW-1003">Cell membrane</keyword>